<dbReference type="InterPro" id="IPR003791">
    <property type="entry name" value="UPF0178"/>
</dbReference>
<dbReference type="PANTHER" id="PTHR35146">
    <property type="entry name" value="UPF0178 PROTEIN YAII"/>
    <property type="match status" value="1"/>
</dbReference>
<name>G9QPT5_9BACI</name>
<evidence type="ECO:0000256" key="1">
    <source>
        <dbReference type="ARBA" id="ARBA00008522"/>
    </source>
</evidence>
<evidence type="ECO:0000256" key="2">
    <source>
        <dbReference type="HAMAP-Rule" id="MF_00489"/>
    </source>
</evidence>
<dbReference type="Pfam" id="PF02639">
    <property type="entry name" value="DUF188"/>
    <property type="match status" value="1"/>
</dbReference>
<sequence>MNIFVDADSCPVKKEIISLANEYDLNVFFVASYKHQPSEEIGGIWKYVDSHFQAVDLFIVNHLQKGDLLITQDIGLASLATSKGGYAFSPRGNQYSESEMAYILDIRHLQAKARRSGRFEKGARPFTDADRKQFLKKVRRFLSKYEG</sequence>
<dbReference type="EMBL" id="ACWF01000156">
    <property type="protein sequence ID" value="EHL73726.1"/>
    <property type="molecule type" value="Genomic_DNA"/>
</dbReference>
<keyword evidence="4" id="KW-1185">Reference proteome</keyword>
<dbReference type="HAMAP" id="MF_00489">
    <property type="entry name" value="UPF0178"/>
    <property type="match status" value="1"/>
</dbReference>
<dbReference type="PATRIC" id="fig|665952.3.peg.3196"/>
<accession>G9QPT5</accession>
<comment type="similarity">
    <text evidence="1 2">Belongs to the UPF0178 family.</text>
</comment>
<evidence type="ECO:0000313" key="3">
    <source>
        <dbReference type="EMBL" id="EHL73726.1"/>
    </source>
</evidence>
<dbReference type="HOGENOM" id="CLU_106619_0_0_9"/>
<dbReference type="CDD" id="cd18720">
    <property type="entry name" value="PIN_YqxD-like"/>
    <property type="match status" value="1"/>
</dbReference>
<dbReference type="RefSeq" id="WP_003355384.1">
    <property type="nucleotide sequence ID" value="NZ_JH414764.1"/>
</dbReference>
<dbReference type="AlphaFoldDB" id="G9QPT5"/>
<organism evidence="3 4">
    <name type="scientific">Bacillus smithii 7_3_47FAA</name>
    <dbReference type="NCBI Taxonomy" id="665952"/>
    <lineage>
        <taxon>Bacteria</taxon>
        <taxon>Bacillati</taxon>
        <taxon>Bacillota</taxon>
        <taxon>Bacilli</taxon>
        <taxon>Bacillales</taxon>
        <taxon>Bacillaceae</taxon>
        <taxon>Bacillus</taxon>
    </lineage>
</organism>
<protein>
    <recommendedName>
        <fullName evidence="2">UPF0178 protein HMPREF1015_00302</fullName>
    </recommendedName>
</protein>
<dbReference type="PANTHER" id="PTHR35146:SF1">
    <property type="entry name" value="UPF0178 PROTEIN YAII"/>
    <property type="match status" value="1"/>
</dbReference>
<reference evidence="3 4" key="1">
    <citation type="submission" date="2011-09" db="EMBL/GenBank/DDBJ databases">
        <title>The Genome Sequence of Bacillus smithii 7_3_47FAA.</title>
        <authorList>
            <consortium name="The Broad Institute Genome Sequencing Platform"/>
            <person name="Earl A."/>
            <person name="Ward D."/>
            <person name="Feldgarden M."/>
            <person name="Gevers D."/>
            <person name="Daigneault M."/>
            <person name="Strauss J."/>
            <person name="Allen-Vercoe E."/>
            <person name="Young S.K."/>
            <person name="Zeng Q."/>
            <person name="Gargeya S."/>
            <person name="Fitzgerald M."/>
            <person name="Haas B."/>
            <person name="Abouelleil A."/>
            <person name="Alvarado L."/>
            <person name="Arachchi H.M."/>
            <person name="Berlin A."/>
            <person name="Brown A."/>
            <person name="Chapman S.B."/>
            <person name="Chen Z."/>
            <person name="Dunbar C."/>
            <person name="Freedman E."/>
            <person name="Gearin G."/>
            <person name="Goldberg J."/>
            <person name="Griggs A."/>
            <person name="Gujja S."/>
            <person name="Heiman D."/>
            <person name="Howarth C."/>
            <person name="Larson L."/>
            <person name="Lui A."/>
            <person name="MacDonald P.J.P."/>
            <person name="Montmayeur A."/>
            <person name="Murphy C."/>
            <person name="Neiman D."/>
            <person name="Pearson M."/>
            <person name="Priest M."/>
            <person name="Roberts A."/>
            <person name="Saif S."/>
            <person name="Shea T."/>
            <person name="Shenoy N."/>
            <person name="Sisk P."/>
            <person name="Stolte C."/>
            <person name="Sykes S."/>
            <person name="Wortman J."/>
            <person name="Nusbaum C."/>
            <person name="Birren B."/>
        </authorList>
    </citation>
    <scope>NUCLEOTIDE SEQUENCE [LARGE SCALE GENOMIC DNA]</scope>
    <source>
        <strain evidence="3 4">7_3_47FAA</strain>
    </source>
</reference>
<proteinExistence type="inferred from homology"/>
<evidence type="ECO:0000313" key="4">
    <source>
        <dbReference type="Proteomes" id="UP000011747"/>
    </source>
</evidence>
<dbReference type="Proteomes" id="UP000011747">
    <property type="component" value="Unassembled WGS sequence"/>
</dbReference>
<gene>
    <name evidence="3" type="ORF">HMPREF1015_00302</name>
</gene>
<comment type="caution">
    <text evidence="3">The sequence shown here is derived from an EMBL/GenBank/DDBJ whole genome shotgun (WGS) entry which is preliminary data.</text>
</comment>